<dbReference type="OrthoDB" id="8479357at2"/>
<feature type="domain" description="HTH lysR-type" evidence="5">
    <location>
        <begin position="1"/>
        <end position="58"/>
    </location>
</feature>
<keyword evidence="4" id="KW-0804">Transcription</keyword>
<dbReference type="RefSeq" id="WP_130477000.1">
    <property type="nucleotide sequence ID" value="NZ_SFCC01000010.1"/>
</dbReference>
<dbReference type="FunFam" id="1.10.10.10:FF:000001">
    <property type="entry name" value="LysR family transcriptional regulator"/>
    <property type="match status" value="1"/>
</dbReference>
<dbReference type="Pfam" id="PF03466">
    <property type="entry name" value="LysR_substrate"/>
    <property type="match status" value="1"/>
</dbReference>
<keyword evidence="7" id="KW-1185">Reference proteome</keyword>
<dbReference type="SUPFAM" id="SSF46785">
    <property type="entry name" value="Winged helix' DNA-binding domain"/>
    <property type="match status" value="1"/>
</dbReference>
<dbReference type="EMBL" id="SFCC01000010">
    <property type="protein sequence ID" value="RZQ61907.1"/>
    <property type="molecule type" value="Genomic_DNA"/>
</dbReference>
<dbReference type="InterPro" id="IPR005119">
    <property type="entry name" value="LysR_subst-bd"/>
</dbReference>
<dbReference type="PRINTS" id="PR00039">
    <property type="entry name" value="HTHLYSR"/>
</dbReference>
<evidence type="ECO:0000256" key="3">
    <source>
        <dbReference type="ARBA" id="ARBA00023125"/>
    </source>
</evidence>
<keyword evidence="2" id="KW-0805">Transcription regulation</keyword>
<dbReference type="SUPFAM" id="SSF53850">
    <property type="entry name" value="Periplasmic binding protein-like II"/>
    <property type="match status" value="1"/>
</dbReference>
<dbReference type="PANTHER" id="PTHR30126:SF39">
    <property type="entry name" value="HTH-TYPE TRANSCRIPTIONAL REGULATOR CYSL"/>
    <property type="match status" value="1"/>
</dbReference>
<evidence type="ECO:0000313" key="6">
    <source>
        <dbReference type="EMBL" id="RZQ61907.1"/>
    </source>
</evidence>
<evidence type="ECO:0000256" key="2">
    <source>
        <dbReference type="ARBA" id="ARBA00023015"/>
    </source>
</evidence>
<dbReference type="PANTHER" id="PTHR30126">
    <property type="entry name" value="HTH-TYPE TRANSCRIPTIONAL REGULATOR"/>
    <property type="match status" value="1"/>
</dbReference>
<dbReference type="InterPro" id="IPR000847">
    <property type="entry name" value="LysR_HTH_N"/>
</dbReference>
<reference evidence="6 7" key="1">
    <citation type="submission" date="2019-02" db="EMBL/GenBank/DDBJ databases">
        <title>Draft genome sequence of Amycolatopsis sp. 8-3EHSu isolated from roots of Suaeda maritima.</title>
        <authorList>
            <person name="Duangmal K."/>
            <person name="Chantavorakit T."/>
        </authorList>
    </citation>
    <scope>NUCLEOTIDE SEQUENCE [LARGE SCALE GENOMIC DNA]</scope>
    <source>
        <strain evidence="6 7">8-3EHSu</strain>
    </source>
</reference>
<evidence type="ECO:0000256" key="1">
    <source>
        <dbReference type="ARBA" id="ARBA00009437"/>
    </source>
</evidence>
<organism evidence="6 7">
    <name type="scientific">Amycolatopsis suaedae</name>
    <dbReference type="NCBI Taxonomy" id="2510978"/>
    <lineage>
        <taxon>Bacteria</taxon>
        <taxon>Bacillati</taxon>
        <taxon>Actinomycetota</taxon>
        <taxon>Actinomycetes</taxon>
        <taxon>Pseudonocardiales</taxon>
        <taxon>Pseudonocardiaceae</taxon>
        <taxon>Amycolatopsis</taxon>
    </lineage>
</organism>
<sequence length="286" mass="29812">MDTQLLRTFLTLARTGSFTAAAADLHVVQSTVTSHIKSLEGQLGLPLVDRLPGGSRLTPAGTRVAQHAREVLDAQDRLFAAARADEVVAGEVTVGAPESMCAYRLPVVIAELATRHPELRVHLAPAGTSAALAGLRAVDGRFDVALVLDDQVPADGQVVGAEPVTLVAAPAHPAAHGTVTWRELAGFAHFLLEEGCSYSDRFAAKLAGPARITRFGSIEAARSCVLAGLGLSVLPRIAVAAQLADGSLREVAVDLPDVPLAVVTDPRRWVSPAVATVTEAIGAAWR</sequence>
<dbReference type="InterPro" id="IPR036388">
    <property type="entry name" value="WH-like_DNA-bd_sf"/>
</dbReference>
<evidence type="ECO:0000259" key="5">
    <source>
        <dbReference type="PROSITE" id="PS50931"/>
    </source>
</evidence>
<dbReference type="InterPro" id="IPR036390">
    <property type="entry name" value="WH_DNA-bd_sf"/>
</dbReference>
<accession>A0A4Q7J4H6</accession>
<dbReference type="Pfam" id="PF00126">
    <property type="entry name" value="HTH_1"/>
    <property type="match status" value="1"/>
</dbReference>
<dbReference type="Proteomes" id="UP000292003">
    <property type="component" value="Unassembled WGS sequence"/>
</dbReference>
<protein>
    <submittedName>
        <fullName evidence="6">LysR family transcriptional regulator</fullName>
    </submittedName>
</protein>
<name>A0A4Q7J4H6_9PSEU</name>
<comment type="similarity">
    <text evidence="1">Belongs to the LysR transcriptional regulatory family.</text>
</comment>
<dbReference type="Gene3D" id="1.10.10.10">
    <property type="entry name" value="Winged helix-like DNA-binding domain superfamily/Winged helix DNA-binding domain"/>
    <property type="match status" value="1"/>
</dbReference>
<comment type="caution">
    <text evidence="6">The sequence shown here is derived from an EMBL/GenBank/DDBJ whole genome shotgun (WGS) entry which is preliminary data.</text>
</comment>
<dbReference type="GO" id="GO:0003700">
    <property type="term" value="F:DNA-binding transcription factor activity"/>
    <property type="evidence" value="ECO:0007669"/>
    <property type="project" value="InterPro"/>
</dbReference>
<gene>
    <name evidence="6" type="ORF">EWH70_20020</name>
</gene>
<dbReference type="Gene3D" id="3.40.190.10">
    <property type="entry name" value="Periplasmic binding protein-like II"/>
    <property type="match status" value="2"/>
</dbReference>
<dbReference type="CDD" id="cd05466">
    <property type="entry name" value="PBP2_LTTR_substrate"/>
    <property type="match status" value="1"/>
</dbReference>
<keyword evidence="3" id="KW-0238">DNA-binding</keyword>
<proteinExistence type="inferred from homology"/>
<dbReference type="GO" id="GO:0000976">
    <property type="term" value="F:transcription cis-regulatory region binding"/>
    <property type="evidence" value="ECO:0007669"/>
    <property type="project" value="TreeGrafter"/>
</dbReference>
<dbReference type="PROSITE" id="PS50931">
    <property type="entry name" value="HTH_LYSR"/>
    <property type="match status" value="1"/>
</dbReference>
<evidence type="ECO:0000256" key="4">
    <source>
        <dbReference type="ARBA" id="ARBA00023163"/>
    </source>
</evidence>
<evidence type="ECO:0000313" key="7">
    <source>
        <dbReference type="Proteomes" id="UP000292003"/>
    </source>
</evidence>
<dbReference type="AlphaFoldDB" id="A0A4Q7J4H6"/>